<feature type="transmembrane region" description="Helical" evidence="1">
    <location>
        <begin position="208"/>
        <end position="232"/>
    </location>
</feature>
<dbReference type="PANTHER" id="PTHR38848">
    <property type="entry name" value="G-PROTEIN COUPLED RECEPTORS FAMILY 3 PROFILE DOMAIN-CONTAINING PROTEIN"/>
    <property type="match status" value="1"/>
</dbReference>
<gene>
    <name evidence="3" type="ORF">QCA50_004059</name>
</gene>
<evidence type="ECO:0000313" key="4">
    <source>
        <dbReference type="Proteomes" id="UP001385951"/>
    </source>
</evidence>
<feature type="transmembrane region" description="Helical" evidence="1">
    <location>
        <begin position="76"/>
        <end position="97"/>
    </location>
</feature>
<reference evidence="3 4" key="1">
    <citation type="submission" date="2022-09" db="EMBL/GenBank/DDBJ databases">
        <authorList>
            <person name="Palmer J.M."/>
        </authorList>
    </citation>
    <scope>NUCLEOTIDE SEQUENCE [LARGE SCALE GENOMIC DNA]</scope>
    <source>
        <strain evidence="3 4">DSM 7382</strain>
    </source>
</reference>
<keyword evidence="1" id="KW-0472">Membrane</keyword>
<comment type="caution">
    <text evidence="3">The sequence shown here is derived from an EMBL/GenBank/DDBJ whole genome shotgun (WGS) entry which is preliminary data.</text>
</comment>
<protein>
    <recommendedName>
        <fullName evidence="5">Transmembrane protein</fullName>
    </recommendedName>
</protein>
<proteinExistence type="predicted"/>
<name>A0AAW0GMS0_9APHY</name>
<feature type="signal peptide" evidence="2">
    <location>
        <begin position="1"/>
        <end position="23"/>
    </location>
</feature>
<dbReference type="AlphaFoldDB" id="A0AAW0GMS0"/>
<keyword evidence="1" id="KW-0812">Transmembrane</keyword>
<feature type="chain" id="PRO_5043317619" description="Transmembrane protein" evidence="2">
    <location>
        <begin position="24"/>
        <end position="415"/>
    </location>
</feature>
<keyword evidence="4" id="KW-1185">Reference proteome</keyword>
<feature type="transmembrane region" description="Helical" evidence="1">
    <location>
        <begin position="168"/>
        <end position="188"/>
    </location>
</feature>
<feature type="transmembrane region" description="Helical" evidence="1">
    <location>
        <begin position="244"/>
        <end position="268"/>
    </location>
</feature>
<sequence length="415" mass="45330">MSAKTKFPTLGLQILSAIVQLLGVEVELSIVYDPKVADVGYFVGVSLLTHFVSRRVRFGDIKSFHGLKGISWTRLLILLAFIDSWLFIFTTGVLIHGAGLETNVFTCTVAIGVCIAFYVSSKVLIWLFLGKLYYLLHALGHFPTVHVAEKVHVVWSSVLATPRHKSPAYLVCFVLVAGYVAVGIHLAYERVAYFRDDGVCIIGLTLTGSLLLLSFDISINVIMTLLFLWPLVRSRLQNLYLRKVARRAVITSLLTLLASVVNIAVLTVLHGHELGWLCLTSCGVDVIANASVLFWVTSGSSLRPQYSVAREGLQAAVCVHCNDCLLNPQIEGRISPKDIKRIVDRTSASINNTLAVPQHLQPSSQDGSSSIGAYPDLHLEIGRYAKDSNMVEDPEQTVTSVTANGSTPSVHCKAS</sequence>
<dbReference type="EMBL" id="JASBNA010000004">
    <property type="protein sequence ID" value="KAK7692434.1"/>
    <property type="molecule type" value="Genomic_DNA"/>
</dbReference>
<accession>A0AAW0GMS0</accession>
<organism evidence="3 4">
    <name type="scientific">Cerrena zonata</name>
    <dbReference type="NCBI Taxonomy" id="2478898"/>
    <lineage>
        <taxon>Eukaryota</taxon>
        <taxon>Fungi</taxon>
        <taxon>Dikarya</taxon>
        <taxon>Basidiomycota</taxon>
        <taxon>Agaricomycotina</taxon>
        <taxon>Agaricomycetes</taxon>
        <taxon>Polyporales</taxon>
        <taxon>Cerrenaceae</taxon>
        <taxon>Cerrena</taxon>
    </lineage>
</organism>
<dbReference type="PANTHER" id="PTHR38848:SF3">
    <property type="entry name" value="G-PROTEIN COUPLED RECEPTORS FAMILY 3 PROFILE DOMAIN-CONTAINING PROTEIN"/>
    <property type="match status" value="1"/>
</dbReference>
<keyword evidence="2" id="KW-0732">Signal</keyword>
<feature type="transmembrane region" description="Helical" evidence="1">
    <location>
        <begin position="103"/>
        <end position="129"/>
    </location>
</feature>
<evidence type="ECO:0000256" key="1">
    <source>
        <dbReference type="SAM" id="Phobius"/>
    </source>
</evidence>
<feature type="transmembrane region" description="Helical" evidence="1">
    <location>
        <begin position="39"/>
        <end position="56"/>
    </location>
</feature>
<feature type="transmembrane region" description="Helical" evidence="1">
    <location>
        <begin position="274"/>
        <end position="296"/>
    </location>
</feature>
<dbReference type="Proteomes" id="UP001385951">
    <property type="component" value="Unassembled WGS sequence"/>
</dbReference>
<evidence type="ECO:0000313" key="3">
    <source>
        <dbReference type="EMBL" id="KAK7692434.1"/>
    </source>
</evidence>
<evidence type="ECO:0008006" key="5">
    <source>
        <dbReference type="Google" id="ProtNLM"/>
    </source>
</evidence>
<keyword evidence="1" id="KW-1133">Transmembrane helix</keyword>
<evidence type="ECO:0000256" key="2">
    <source>
        <dbReference type="SAM" id="SignalP"/>
    </source>
</evidence>